<keyword evidence="7 8" id="KW-0407">Ion channel</keyword>
<feature type="compositionally biased region" description="Basic and acidic residues" evidence="9">
    <location>
        <begin position="1017"/>
        <end position="1034"/>
    </location>
</feature>
<proteinExistence type="inferred from homology"/>
<feature type="region of interest" description="Disordered" evidence="9">
    <location>
        <begin position="908"/>
        <end position="969"/>
    </location>
</feature>
<feature type="transmembrane region" description="Helical" evidence="10">
    <location>
        <begin position="252"/>
        <end position="276"/>
    </location>
</feature>
<dbReference type="PANTHER" id="PTHR11003:SF291">
    <property type="entry name" value="IP11374P"/>
    <property type="match status" value="1"/>
</dbReference>
<feature type="compositionally biased region" description="Basic and acidic residues" evidence="9">
    <location>
        <begin position="673"/>
        <end position="689"/>
    </location>
</feature>
<feature type="transmembrane region" description="Helical" evidence="10">
    <location>
        <begin position="385"/>
        <end position="410"/>
    </location>
</feature>
<accession>A0A427YS28</accession>
<dbReference type="Proteomes" id="UP000279259">
    <property type="component" value="Unassembled WGS sequence"/>
</dbReference>
<feature type="transmembrane region" description="Helical" evidence="10">
    <location>
        <begin position="44"/>
        <end position="63"/>
    </location>
</feature>
<keyword evidence="4 10" id="KW-1133">Transmembrane helix</keyword>
<evidence type="ECO:0000313" key="12">
    <source>
        <dbReference type="EMBL" id="RSH93938.1"/>
    </source>
</evidence>
<gene>
    <name evidence="12" type="ORF">EHS25_006590</name>
</gene>
<dbReference type="Gene3D" id="1.10.287.70">
    <property type="match status" value="2"/>
</dbReference>
<feature type="region of interest" description="Disordered" evidence="9">
    <location>
        <begin position="813"/>
        <end position="857"/>
    </location>
</feature>
<comment type="similarity">
    <text evidence="8">Belongs to the two pore domain potassium channel (TC 1.A.1.8) family.</text>
</comment>
<feature type="compositionally biased region" description="Basic and acidic residues" evidence="9">
    <location>
        <begin position="488"/>
        <end position="512"/>
    </location>
</feature>
<evidence type="ECO:0000256" key="6">
    <source>
        <dbReference type="ARBA" id="ARBA00023136"/>
    </source>
</evidence>
<feature type="transmembrane region" description="Helical" evidence="10">
    <location>
        <begin position="355"/>
        <end position="373"/>
    </location>
</feature>
<feature type="transmembrane region" description="Helical" evidence="10">
    <location>
        <begin position="328"/>
        <end position="349"/>
    </location>
</feature>
<dbReference type="GO" id="GO:0005886">
    <property type="term" value="C:plasma membrane"/>
    <property type="evidence" value="ECO:0007669"/>
    <property type="project" value="TreeGrafter"/>
</dbReference>
<feature type="domain" description="Potassium channel" evidence="11">
    <location>
        <begin position="206"/>
        <end position="262"/>
    </location>
</feature>
<feature type="region of interest" description="Disordered" evidence="9">
    <location>
        <begin position="990"/>
        <end position="1057"/>
    </location>
</feature>
<dbReference type="GO" id="GO:0015271">
    <property type="term" value="F:outward rectifier potassium channel activity"/>
    <property type="evidence" value="ECO:0007669"/>
    <property type="project" value="TreeGrafter"/>
</dbReference>
<evidence type="ECO:0000256" key="5">
    <source>
        <dbReference type="ARBA" id="ARBA00023065"/>
    </source>
</evidence>
<evidence type="ECO:0000256" key="2">
    <source>
        <dbReference type="ARBA" id="ARBA00022448"/>
    </source>
</evidence>
<feature type="compositionally biased region" description="Basic residues" evidence="9">
    <location>
        <begin position="564"/>
        <end position="584"/>
    </location>
</feature>
<dbReference type="STRING" id="1890683.A0A427YS28"/>
<dbReference type="PRINTS" id="PR01333">
    <property type="entry name" value="2POREKCHANEL"/>
</dbReference>
<protein>
    <recommendedName>
        <fullName evidence="11">Potassium channel domain-containing protein</fullName>
    </recommendedName>
</protein>
<evidence type="ECO:0000256" key="8">
    <source>
        <dbReference type="RuleBase" id="RU003857"/>
    </source>
</evidence>
<feature type="compositionally biased region" description="Acidic residues" evidence="9">
    <location>
        <begin position="729"/>
        <end position="744"/>
    </location>
</feature>
<feature type="compositionally biased region" description="Gly residues" evidence="9">
    <location>
        <begin position="933"/>
        <end position="945"/>
    </location>
</feature>
<feature type="compositionally biased region" description="Basic and acidic residues" evidence="9">
    <location>
        <begin position="585"/>
        <end position="629"/>
    </location>
</feature>
<feature type="transmembrane region" description="Helical" evidence="10">
    <location>
        <begin position="151"/>
        <end position="177"/>
    </location>
</feature>
<keyword evidence="6 10" id="KW-0472">Membrane</keyword>
<dbReference type="InterPro" id="IPR013099">
    <property type="entry name" value="K_chnl_dom"/>
</dbReference>
<keyword evidence="3 8" id="KW-0812">Transmembrane</keyword>
<keyword evidence="13" id="KW-1185">Reference proteome</keyword>
<dbReference type="GO" id="GO:0030322">
    <property type="term" value="P:stabilization of membrane potential"/>
    <property type="evidence" value="ECO:0007669"/>
    <property type="project" value="TreeGrafter"/>
</dbReference>
<comment type="caution">
    <text evidence="12">The sequence shown here is derived from an EMBL/GenBank/DDBJ whole genome shotgun (WGS) entry which is preliminary data.</text>
</comment>
<evidence type="ECO:0000256" key="4">
    <source>
        <dbReference type="ARBA" id="ARBA00022989"/>
    </source>
</evidence>
<feature type="compositionally biased region" description="Basic and acidic residues" evidence="9">
    <location>
        <begin position="638"/>
        <end position="652"/>
    </location>
</feature>
<name>A0A427YS28_9TREE</name>
<evidence type="ECO:0000259" key="11">
    <source>
        <dbReference type="Pfam" id="PF07885"/>
    </source>
</evidence>
<feature type="compositionally biased region" description="Polar residues" evidence="9">
    <location>
        <begin position="915"/>
        <end position="931"/>
    </location>
</feature>
<sequence length="1057" mass="119174">MLGKQWIYGLGGDKRLPRKDTGTEDKWFGAFHLQHKTLRVIAKYSPLAAAIFAPLSTLFTIPALVERWYTFDGVFVHDYTGSIILSVFTLVFNLIANALLILRFSLTRERYWRRATSWSTFCWFFTLILGFINIGVYGIKKRNLPGFEFTEGFWCAVVSLADVGIIVIALTFHYIFAYSFGTLDEDDESEVRQEGKKFMLSVTFFLVIVGFQSLAYSELEDWLYSDAIYFSVQCALTIGYGDLVPDNTWSKILVFPFSILTISQLANEIYIIFGFIGKRAQERRERWRKRYEGAMHAEANRRRPKAGLLEEMALIDHINKREELTSQLYDLVWSVIALIVFWVVGAAMFSSIEGWSYGNAIYAVVILSLTIGFGDFVPTAPVGRIVWIPYALLSVPIVTSFAGQTITGLLSTFSSRRSMKQAFAEAGRQTPDAFKSHSDYVIRAHESYRDMRKRLLGTDENIILDQNKGLSTNISDEDDMPRALRMLKESKEKSMKEKTEDGVDERSISRDGEVEEESGYRVTPTATRDSETTFAESRSIPSPTDQAESSSSHPDETVSSDSQHKHKHGRNHNQGRKGLRKRLTRDHSPENTVHKQVDKLINAMRKEERSNRANKDNEPFTEEEQRVRSEYQAVQKILETRKREGLSKGRKDCVRKHGRTQPEDGTEAEDLVDERGQGDRGEDYPRCESPEEAGGEREEEDEDEREAKQKPLRSSTESEETELAKTKVDEEEDEDDEEQEEEDVRELELHLLRRLIELTIRLEAESRQMLLDSMEKGVPRTLLLADRNVQIRDVRALRGDDANILAIWRGEAEHRGGPARSGQRSKTRQSSVAGSGSGTGLPSILPDDDEKSHLKAPPVFDEAEDMLGRVRRYRNTFAEILVLGSILQKLEGEELNRFERWREAEKAGELGLVTPKQSPQGGEGDSGSTARHGNGGEGGGGGNGADGDADADESPVFPDGAEGIDRIQKEAWGGIGGNVMKNTFKRVRTGMSLSSFPSRTKSQDEARAKSRPWRRSKTLEEGRSKGGVGDEKQARSGARFVDEEQAQEEGDPVREGL</sequence>
<dbReference type="EMBL" id="RSCD01000003">
    <property type="protein sequence ID" value="RSH93938.1"/>
    <property type="molecule type" value="Genomic_DNA"/>
</dbReference>
<feature type="region of interest" description="Disordered" evidence="9">
    <location>
        <begin position="488"/>
        <end position="744"/>
    </location>
</feature>
<keyword evidence="5 8" id="KW-0406">Ion transport</keyword>
<dbReference type="OrthoDB" id="297496at2759"/>
<dbReference type="AlphaFoldDB" id="A0A427YS28"/>
<organism evidence="12 13">
    <name type="scientific">Saitozyma podzolica</name>
    <dbReference type="NCBI Taxonomy" id="1890683"/>
    <lineage>
        <taxon>Eukaryota</taxon>
        <taxon>Fungi</taxon>
        <taxon>Dikarya</taxon>
        <taxon>Basidiomycota</taxon>
        <taxon>Agaricomycotina</taxon>
        <taxon>Tremellomycetes</taxon>
        <taxon>Tremellales</taxon>
        <taxon>Trimorphomycetaceae</taxon>
        <taxon>Saitozyma</taxon>
    </lineage>
</organism>
<dbReference type="Pfam" id="PF07885">
    <property type="entry name" value="Ion_trans_2"/>
    <property type="match status" value="2"/>
</dbReference>
<dbReference type="InterPro" id="IPR003280">
    <property type="entry name" value="2pore_dom_K_chnl"/>
</dbReference>
<dbReference type="GO" id="GO:0022841">
    <property type="term" value="F:potassium ion leak channel activity"/>
    <property type="evidence" value="ECO:0007669"/>
    <property type="project" value="TreeGrafter"/>
</dbReference>
<dbReference type="PANTHER" id="PTHR11003">
    <property type="entry name" value="POTASSIUM CHANNEL, SUBFAMILY K"/>
    <property type="match status" value="1"/>
</dbReference>
<evidence type="ECO:0000256" key="7">
    <source>
        <dbReference type="ARBA" id="ARBA00023303"/>
    </source>
</evidence>
<comment type="subcellular location">
    <subcellularLocation>
        <location evidence="1">Membrane</location>
        <topology evidence="1">Multi-pass membrane protein</topology>
    </subcellularLocation>
</comment>
<feature type="compositionally biased region" description="Acidic residues" evidence="9">
    <location>
        <begin position="690"/>
        <end position="704"/>
    </location>
</feature>
<feature type="transmembrane region" description="Helical" evidence="10">
    <location>
        <begin position="198"/>
        <end position="216"/>
    </location>
</feature>
<evidence type="ECO:0000256" key="3">
    <source>
        <dbReference type="ARBA" id="ARBA00022692"/>
    </source>
</evidence>
<feature type="compositionally biased region" description="Polar residues" evidence="9">
    <location>
        <begin position="991"/>
        <end position="1000"/>
    </location>
</feature>
<feature type="transmembrane region" description="Helical" evidence="10">
    <location>
        <begin position="83"/>
        <end position="106"/>
    </location>
</feature>
<evidence type="ECO:0000256" key="9">
    <source>
        <dbReference type="SAM" id="MobiDB-lite"/>
    </source>
</evidence>
<evidence type="ECO:0000313" key="13">
    <source>
        <dbReference type="Proteomes" id="UP000279259"/>
    </source>
</evidence>
<feature type="compositionally biased region" description="Polar residues" evidence="9">
    <location>
        <begin position="822"/>
        <end position="834"/>
    </location>
</feature>
<feature type="compositionally biased region" description="Polar residues" evidence="9">
    <location>
        <begin position="524"/>
        <end position="561"/>
    </location>
</feature>
<feature type="domain" description="Potassium channel" evidence="11">
    <location>
        <begin position="338"/>
        <end position="403"/>
    </location>
</feature>
<dbReference type="SUPFAM" id="SSF81324">
    <property type="entry name" value="Voltage-gated potassium channels"/>
    <property type="match status" value="2"/>
</dbReference>
<evidence type="ECO:0000256" key="10">
    <source>
        <dbReference type="SAM" id="Phobius"/>
    </source>
</evidence>
<keyword evidence="2 8" id="KW-0813">Transport</keyword>
<evidence type="ECO:0000256" key="1">
    <source>
        <dbReference type="ARBA" id="ARBA00004141"/>
    </source>
</evidence>
<feature type="transmembrane region" description="Helical" evidence="10">
    <location>
        <begin position="118"/>
        <end position="139"/>
    </location>
</feature>
<reference evidence="12 13" key="1">
    <citation type="submission" date="2018-11" db="EMBL/GenBank/DDBJ databases">
        <title>Genome sequence of Saitozyma podzolica DSM 27192.</title>
        <authorList>
            <person name="Aliyu H."/>
            <person name="Gorte O."/>
            <person name="Ochsenreither K."/>
        </authorList>
    </citation>
    <scope>NUCLEOTIDE SEQUENCE [LARGE SCALE GENOMIC DNA]</scope>
    <source>
        <strain evidence="12 13">DSM 27192</strain>
    </source>
</reference>